<evidence type="ECO:0000313" key="3">
    <source>
        <dbReference type="Proteomes" id="UP000518266"/>
    </source>
</evidence>
<keyword evidence="3" id="KW-1185">Reference proteome</keyword>
<feature type="region of interest" description="Disordered" evidence="1">
    <location>
        <begin position="98"/>
        <end position="119"/>
    </location>
</feature>
<comment type="caution">
    <text evidence="2">The sequence shown here is derived from an EMBL/GenBank/DDBJ whole genome shotgun (WGS) entry which is preliminary data.</text>
</comment>
<gene>
    <name evidence="2" type="ORF">F7725_016041</name>
</gene>
<organism evidence="2 3">
    <name type="scientific">Dissostichus mawsoni</name>
    <name type="common">Antarctic cod</name>
    <dbReference type="NCBI Taxonomy" id="36200"/>
    <lineage>
        <taxon>Eukaryota</taxon>
        <taxon>Metazoa</taxon>
        <taxon>Chordata</taxon>
        <taxon>Craniata</taxon>
        <taxon>Vertebrata</taxon>
        <taxon>Euteleostomi</taxon>
        <taxon>Actinopterygii</taxon>
        <taxon>Neopterygii</taxon>
        <taxon>Teleostei</taxon>
        <taxon>Neoteleostei</taxon>
        <taxon>Acanthomorphata</taxon>
        <taxon>Eupercaria</taxon>
        <taxon>Perciformes</taxon>
        <taxon>Notothenioidei</taxon>
        <taxon>Nototheniidae</taxon>
        <taxon>Dissostichus</taxon>
    </lineage>
</organism>
<evidence type="ECO:0000313" key="2">
    <source>
        <dbReference type="EMBL" id="KAF3843993.1"/>
    </source>
</evidence>
<evidence type="ECO:0000256" key="1">
    <source>
        <dbReference type="SAM" id="MobiDB-lite"/>
    </source>
</evidence>
<accession>A0A7J5Y4E1</accession>
<name>A0A7J5Y4E1_DISMA</name>
<proteinExistence type="predicted"/>
<protein>
    <submittedName>
        <fullName evidence="2">Uncharacterized protein</fullName>
    </submittedName>
</protein>
<reference evidence="2 3" key="1">
    <citation type="submission" date="2020-03" db="EMBL/GenBank/DDBJ databases">
        <title>Dissostichus mawsoni Genome sequencing and assembly.</title>
        <authorList>
            <person name="Park H."/>
        </authorList>
    </citation>
    <scope>NUCLEOTIDE SEQUENCE [LARGE SCALE GENOMIC DNA]</scope>
    <source>
        <strain evidence="2">DM0001</strain>
        <tissue evidence="2">Muscle</tissue>
    </source>
</reference>
<dbReference type="Proteomes" id="UP000518266">
    <property type="component" value="Unassembled WGS sequence"/>
</dbReference>
<sequence length="119" mass="12978">MVLRALSATARACSICVACRWLAMYCSHSRELSGEASSRRSKAAASSGRRLGFISSVSRCTRAFSAAFFSCSSSWRVFFWVWWRRTSPSCATEAGFRELSPTSQEKPAASCSLDGAAEL</sequence>
<dbReference type="EMBL" id="JAAKFY010000017">
    <property type="protein sequence ID" value="KAF3843993.1"/>
    <property type="molecule type" value="Genomic_DNA"/>
</dbReference>
<dbReference type="AlphaFoldDB" id="A0A7J5Y4E1"/>